<keyword evidence="2" id="KW-1185">Reference proteome</keyword>
<evidence type="ECO:0000313" key="2">
    <source>
        <dbReference type="Proteomes" id="UP001595926"/>
    </source>
</evidence>
<reference evidence="2" key="1">
    <citation type="journal article" date="2019" name="Int. J. Syst. Evol. Microbiol.">
        <title>The Global Catalogue of Microorganisms (GCM) 10K type strain sequencing project: providing services to taxonomists for standard genome sequencing and annotation.</title>
        <authorList>
            <consortium name="The Broad Institute Genomics Platform"/>
            <consortium name="The Broad Institute Genome Sequencing Center for Infectious Disease"/>
            <person name="Wu L."/>
            <person name="Ma J."/>
        </authorList>
    </citation>
    <scope>NUCLEOTIDE SEQUENCE [LARGE SCALE GENOMIC DNA]</scope>
    <source>
        <strain evidence="2">CGMCC 1.13718</strain>
    </source>
</reference>
<dbReference type="Pfam" id="PF12441">
    <property type="entry name" value="CopG_antitoxin"/>
    <property type="match status" value="1"/>
</dbReference>
<dbReference type="RefSeq" id="WP_119331163.1">
    <property type="nucleotide sequence ID" value="NZ_JBHSJH010000003.1"/>
</dbReference>
<comment type="caution">
    <text evidence="1">The sequence shown here is derived from an EMBL/GenBank/DDBJ whole genome shotgun (WGS) entry which is preliminary data.</text>
</comment>
<dbReference type="EMBL" id="JBHSJH010000003">
    <property type="protein sequence ID" value="MFC4892824.1"/>
    <property type="molecule type" value="Genomic_DNA"/>
</dbReference>
<accession>A0ABV9TDP6</accession>
<dbReference type="InterPro" id="IPR022148">
    <property type="entry name" value="CopG_antitoxin"/>
</dbReference>
<dbReference type="Proteomes" id="UP001595926">
    <property type="component" value="Unassembled WGS sequence"/>
</dbReference>
<protein>
    <submittedName>
        <fullName evidence="1">CopG family antitoxin</fullName>
    </submittedName>
</protein>
<gene>
    <name evidence="1" type="ORF">ACFPDQ_07140</name>
</gene>
<proteinExistence type="predicted"/>
<name>A0ABV9TDP6_9GAMM</name>
<organism evidence="1 2">
    <name type="scientific">Pseudofrancisella aestuarii</name>
    <dbReference type="NCBI Taxonomy" id="2670347"/>
    <lineage>
        <taxon>Bacteria</taxon>
        <taxon>Pseudomonadati</taxon>
        <taxon>Pseudomonadota</taxon>
        <taxon>Gammaproteobacteria</taxon>
        <taxon>Thiotrichales</taxon>
        <taxon>Francisellaceae</taxon>
        <taxon>Pseudofrancisella</taxon>
    </lineage>
</organism>
<evidence type="ECO:0000313" key="1">
    <source>
        <dbReference type="EMBL" id="MFC4892824.1"/>
    </source>
</evidence>
<sequence length="59" mass="7063">MREQNHNLDFKTKTVPITLRIDENELQQLKNISKENGIPYATLIKSLIFRFNRNLINFM</sequence>